<evidence type="ECO:0000313" key="4">
    <source>
        <dbReference type="EMBL" id="KAL1383405.1"/>
    </source>
</evidence>
<name>A0ABD1CZK6_CULPP</name>
<evidence type="ECO:0000259" key="3">
    <source>
        <dbReference type="PROSITE" id="PS50853"/>
    </source>
</evidence>
<comment type="caution">
    <text evidence="4">The sequence shown here is derived from an EMBL/GenBank/DDBJ whole genome shotgun (WGS) entry which is preliminary data.</text>
</comment>
<feature type="compositionally biased region" description="Basic residues" evidence="1">
    <location>
        <begin position="253"/>
        <end position="263"/>
    </location>
</feature>
<dbReference type="EMBL" id="JBEHCU010008408">
    <property type="protein sequence ID" value="KAL1383405.1"/>
    <property type="molecule type" value="Genomic_DNA"/>
</dbReference>
<evidence type="ECO:0000256" key="1">
    <source>
        <dbReference type="SAM" id="MobiDB-lite"/>
    </source>
</evidence>
<keyword evidence="2" id="KW-0812">Transmembrane</keyword>
<dbReference type="PANTHER" id="PTHR23278:SF28">
    <property type="entry name" value="SIDESTEP IV, ISOFORM C"/>
    <property type="match status" value="1"/>
</dbReference>
<feature type="domain" description="Fibronectin type-III" evidence="3">
    <location>
        <begin position="87"/>
        <end position="179"/>
    </location>
</feature>
<evidence type="ECO:0000256" key="2">
    <source>
        <dbReference type="SAM" id="Phobius"/>
    </source>
</evidence>
<dbReference type="CDD" id="cd00063">
    <property type="entry name" value="FN3"/>
    <property type="match status" value="1"/>
</dbReference>
<gene>
    <name evidence="4" type="ORF">pipiens_003358</name>
</gene>
<dbReference type="PROSITE" id="PS50853">
    <property type="entry name" value="FN3"/>
    <property type="match status" value="1"/>
</dbReference>
<keyword evidence="5" id="KW-1185">Reference proteome</keyword>
<dbReference type="PANTHER" id="PTHR23278">
    <property type="entry name" value="SIDESTEP PROTEIN"/>
    <property type="match status" value="1"/>
</dbReference>
<reference evidence="4 5" key="1">
    <citation type="submission" date="2024-05" db="EMBL/GenBank/DDBJ databases">
        <title>Culex pipiens pipiens assembly and annotation.</title>
        <authorList>
            <person name="Alout H."/>
            <person name="Durand T."/>
        </authorList>
    </citation>
    <scope>NUCLEOTIDE SEQUENCE [LARGE SCALE GENOMIC DNA]</scope>
    <source>
        <strain evidence="4">HA-2024</strain>
        <tissue evidence="4">Whole body</tissue>
    </source>
</reference>
<keyword evidence="2" id="KW-0472">Membrane</keyword>
<protein>
    <recommendedName>
        <fullName evidence="3">Fibronectin type-III domain-containing protein</fullName>
    </recommendedName>
</protein>
<feature type="region of interest" description="Disordered" evidence="1">
    <location>
        <begin position="251"/>
        <end position="326"/>
    </location>
</feature>
<dbReference type="InterPro" id="IPR003961">
    <property type="entry name" value="FN3_dom"/>
</dbReference>
<dbReference type="InterPro" id="IPR036116">
    <property type="entry name" value="FN3_sf"/>
</dbReference>
<organism evidence="4 5">
    <name type="scientific">Culex pipiens pipiens</name>
    <name type="common">Northern house mosquito</name>
    <dbReference type="NCBI Taxonomy" id="38569"/>
    <lineage>
        <taxon>Eukaryota</taxon>
        <taxon>Metazoa</taxon>
        <taxon>Ecdysozoa</taxon>
        <taxon>Arthropoda</taxon>
        <taxon>Hexapoda</taxon>
        <taxon>Insecta</taxon>
        <taxon>Pterygota</taxon>
        <taxon>Neoptera</taxon>
        <taxon>Endopterygota</taxon>
        <taxon>Diptera</taxon>
        <taxon>Nematocera</taxon>
        <taxon>Culicoidea</taxon>
        <taxon>Culicidae</taxon>
        <taxon>Culicinae</taxon>
        <taxon>Culicini</taxon>
        <taxon>Culex</taxon>
        <taxon>Culex</taxon>
    </lineage>
</organism>
<dbReference type="Proteomes" id="UP001562425">
    <property type="component" value="Unassembled WGS sequence"/>
</dbReference>
<feature type="transmembrane region" description="Helical" evidence="2">
    <location>
        <begin position="196"/>
        <end position="219"/>
    </location>
</feature>
<keyword evidence="2" id="KW-1133">Transmembrane helix</keyword>
<sequence length="469" mass="51033">MLIQGFPEQFLQIRWATFTLFDPIAPVCGTDREELLGALKHEALAAQVPRWIASPPAESFHWTFEFIRRTSRATGQTGHSSERRPFALQNCTISNQSSDSLHIECIEGFDGGLPQMFLLELVEVPALRLVRNLSLQHPPVQFFLDNLEPGTSYRIILFAANAKGRSEPVIVDDITFKGVAKYTGVSNVMNVPLSPVLAALTLTVAILFAVVCIVLATIYRRHASKNSSKKLKSAKSAHLTSTPIDCQIDSSAHHHHHHHHHHQTHDPNGIQTPLVDGSCGTLGRRSPQMAGEPPDGDETDPDVIPNQYERRPPKTTLPTPLFRSPSARLIHRNGGEHLLHEDERHCDGSSLASLTGSNSEVHHYSFKPSKQISYATLGRTNNSSGSVQSTLSPLSHQAMAVAPSSSTSATAMSTTLPLPSMVGGVGVGVSSLLGSPASQSQLGVTSTLNEYRFRPEVVTTSNRIQESCI</sequence>
<evidence type="ECO:0000313" key="5">
    <source>
        <dbReference type="Proteomes" id="UP001562425"/>
    </source>
</evidence>
<dbReference type="AlphaFoldDB" id="A0ABD1CZK6"/>
<proteinExistence type="predicted"/>
<dbReference type="SUPFAM" id="SSF49265">
    <property type="entry name" value="Fibronectin type III"/>
    <property type="match status" value="1"/>
</dbReference>
<accession>A0ABD1CZK6</accession>